<accession>A0ACB9PUT1</accession>
<protein>
    <submittedName>
        <fullName evidence="1">Uncharacterized protein</fullName>
    </submittedName>
</protein>
<gene>
    <name evidence="1" type="ORF">L6164_006535</name>
</gene>
<name>A0ACB9PUT1_BAUVA</name>
<comment type="caution">
    <text evidence="1">The sequence shown here is derived from an EMBL/GenBank/DDBJ whole genome shotgun (WGS) entry which is preliminary data.</text>
</comment>
<evidence type="ECO:0000313" key="1">
    <source>
        <dbReference type="EMBL" id="KAI4352266.1"/>
    </source>
</evidence>
<keyword evidence="2" id="KW-1185">Reference proteome</keyword>
<evidence type="ECO:0000313" key="2">
    <source>
        <dbReference type="Proteomes" id="UP000828941"/>
    </source>
</evidence>
<dbReference type="Proteomes" id="UP000828941">
    <property type="component" value="Chromosome 3"/>
</dbReference>
<proteinExistence type="predicted"/>
<sequence length="110" mass="11862">MPDEDVDKLKACIELGFEFECSPEVELDQHLSDTLPTLGLYLAVNKNYNDSLLVSNVTTSSSSSSTVFGCETPSPLGSPHTAETMTDKVAEIAKNAGEIAKEIAFLYWGS</sequence>
<organism evidence="1 2">
    <name type="scientific">Bauhinia variegata</name>
    <name type="common">Purple orchid tree</name>
    <name type="synonym">Phanera variegata</name>
    <dbReference type="NCBI Taxonomy" id="167791"/>
    <lineage>
        <taxon>Eukaryota</taxon>
        <taxon>Viridiplantae</taxon>
        <taxon>Streptophyta</taxon>
        <taxon>Embryophyta</taxon>
        <taxon>Tracheophyta</taxon>
        <taxon>Spermatophyta</taxon>
        <taxon>Magnoliopsida</taxon>
        <taxon>eudicotyledons</taxon>
        <taxon>Gunneridae</taxon>
        <taxon>Pentapetalae</taxon>
        <taxon>rosids</taxon>
        <taxon>fabids</taxon>
        <taxon>Fabales</taxon>
        <taxon>Fabaceae</taxon>
        <taxon>Cercidoideae</taxon>
        <taxon>Cercideae</taxon>
        <taxon>Bauhiniinae</taxon>
        <taxon>Bauhinia</taxon>
    </lineage>
</organism>
<reference evidence="1 2" key="1">
    <citation type="journal article" date="2022" name="DNA Res.">
        <title>Chromosomal-level genome assembly of the orchid tree Bauhinia variegata (Leguminosae; Cercidoideae) supports the allotetraploid origin hypothesis of Bauhinia.</title>
        <authorList>
            <person name="Zhong Y."/>
            <person name="Chen Y."/>
            <person name="Zheng D."/>
            <person name="Pang J."/>
            <person name="Liu Y."/>
            <person name="Luo S."/>
            <person name="Meng S."/>
            <person name="Qian L."/>
            <person name="Wei D."/>
            <person name="Dai S."/>
            <person name="Zhou R."/>
        </authorList>
    </citation>
    <scope>NUCLEOTIDE SEQUENCE [LARGE SCALE GENOMIC DNA]</scope>
    <source>
        <strain evidence="1">BV-YZ2020</strain>
    </source>
</reference>
<dbReference type="EMBL" id="CM039428">
    <property type="protein sequence ID" value="KAI4352266.1"/>
    <property type="molecule type" value="Genomic_DNA"/>
</dbReference>